<keyword evidence="3" id="KW-1003">Cell membrane</keyword>
<feature type="transmembrane region" description="Helical" evidence="7">
    <location>
        <begin position="136"/>
        <end position="164"/>
    </location>
</feature>
<feature type="transmembrane region" description="Helical" evidence="7">
    <location>
        <begin position="184"/>
        <end position="203"/>
    </location>
</feature>
<name>A0ABX0V8F8_9HYPH</name>
<evidence type="ECO:0000256" key="4">
    <source>
        <dbReference type="ARBA" id="ARBA00022692"/>
    </source>
</evidence>
<dbReference type="RefSeq" id="WP_167671781.1">
    <property type="nucleotide sequence ID" value="NZ_JAATJS010000002.1"/>
</dbReference>
<keyword evidence="4 7" id="KW-0812">Transmembrane</keyword>
<comment type="subcellular location">
    <subcellularLocation>
        <location evidence="1 7">Cell membrane</location>
        <topology evidence="1 7">Multi-pass membrane protein</topology>
    </subcellularLocation>
</comment>
<keyword evidence="5 7" id="KW-1133">Transmembrane helix</keyword>
<dbReference type="SUPFAM" id="SSF161098">
    <property type="entry name" value="MetI-like"/>
    <property type="match status" value="1"/>
</dbReference>
<dbReference type="Pfam" id="PF19300">
    <property type="entry name" value="BPD_transp_1_N"/>
    <property type="match status" value="1"/>
</dbReference>
<feature type="transmembrane region" description="Helical" evidence="7">
    <location>
        <begin position="238"/>
        <end position="259"/>
    </location>
</feature>
<dbReference type="PROSITE" id="PS50928">
    <property type="entry name" value="ABC_TM1"/>
    <property type="match status" value="1"/>
</dbReference>
<sequence length="317" mass="34210">MIVFLLRRLLGMAVVLLVMSFVVYGLIGLMPGDPIDLMVLSNPGMTAADADRLRALHGLDQPLIARYWRWLIAALNGDFGFSRVYARPVLDIVGPALWQTTKLVALTLAISSILAIALGIRSAIRPGGKFDTLISFVSFAGISIPSFWLALILILAFAVGLGWLPASGMGRPGEGGFWDSARYLILPVATLVIANLGGVTRYARSSMIETLRMDFIRTARAKGAREPRVVLRHAFPNALTSVITVIGVNFGTLFSGALITETMFAQRGLGKTIYDAILGNDFNLALVALLFATFATLIGNLLADIAYAWLDPRISVT</sequence>
<dbReference type="PANTHER" id="PTHR43163:SF6">
    <property type="entry name" value="DIPEPTIDE TRANSPORT SYSTEM PERMEASE PROTEIN DPPB-RELATED"/>
    <property type="match status" value="1"/>
</dbReference>
<keyword evidence="2 7" id="KW-0813">Transport</keyword>
<evidence type="ECO:0000256" key="6">
    <source>
        <dbReference type="ARBA" id="ARBA00023136"/>
    </source>
</evidence>
<dbReference type="CDD" id="cd06261">
    <property type="entry name" value="TM_PBP2"/>
    <property type="match status" value="1"/>
</dbReference>
<evidence type="ECO:0000256" key="5">
    <source>
        <dbReference type="ARBA" id="ARBA00022989"/>
    </source>
</evidence>
<accession>A0ABX0V8F8</accession>
<feature type="transmembrane region" description="Helical" evidence="7">
    <location>
        <begin position="284"/>
        <end position="310"/>
    </location>
</feature>
<dbReference type="InterPro" id="IPR000515">
    <property type="entry name" value="MetI-like"/>
</dbReference>
<evidence type="ECO:0000313" key="9">
    <source>
        <dbReference type="EMBL" id="NIX75858.1"/>
    </source>
</evidence>
<dbReference type="InterPro" id="IPR035906">
    <property type="entry name" value="MetI-like_sf"/>
</dbReference>
<evidence type="ECO:0000313" key="10">
    <source>
        <dbReference type="Proteomes" id="UP000707352"/>
    </source>
</evidence>
<keyword evidence="6 7" id="KW-0472">Membrane</keyword>
<comment type="similarity">
    <text evidence="7">Belongs to the binding-protein-dependent transport system permease family.</text>
</comment>
<dbReference type="Pfam" id="PF00528">
    <property type="entry name" value="BPD_transp_1"/>
    <property type="match status" value="1"/>
</dbReference>
<dbReference type="EMBL" id="JAATJS010000002">
    <property type="protein sequence ID" value="NIX75858.1"/>
    <property type="molecule type" value="Genomic_DNA"/>
</dbReference>
<evidence type="ECO:0000256" key="2">
    <source>
        <dbReference type="ARBA" id="ARBA00022448"/>
    </source>
</evidence>
<proteinExistence type="inferred from homology"/>
<dbReference type="Gene3D" id="1.10.3720.10">
    <property type="entry name" value="MetI-like"/>
    <property type="match status" value="1"/>
</dbReference>
<organism evidence="9 10">
    <name type="scientific">Microvirga terricola</name>
    <dbReference type="NCBI Taxonomy" id="2719797"/>
    <lineage>
        <taxon>Bacteria</taxon>
        <taxon>Pseudomonadati</taxon>
        <taxon>Pseudomonadota</taxon>
        <taxon>Alphaproteobacteria</taxon>
        <taxon>Hyphomicrobiales</taxon>
        <taxon>Methylobacteriaceae</taxon>
        <taxon>Microvirga</taxon>
    </lineage>
</organism>
<evidence type="ECO:0000256" key="7">
    <source>
        <dbReference type="RuleBase" id="RU363032"/>
    </source>
</evidence>
<evidence type="ECO:0000259" key="8">
    <source>
        <dbReference type="PROSITE" id="PS50928"/>
    </source>
</evidence>
<feature type="domain" description="ABC transmembrane type-1" evidence="8">
    <location>
        <begin position="97"/>
        <end position="303"/>
    </location>
</feature>
<protein>
    <submittedName>
        <fullName evidence="9">ABC transporter permease</fullName>
    </submittedName>
</protein>
<dbReference type="Proteomes" id="UP000707352">
    <property type="component" value="Unassembled WGS sequence"/>
</dbReference>
<feature type="transmembrane region" description="Helical" evidence="7">
    <location>
        <begin position="103"/>
        <end position="124"/>
    </location>
</feature>
<dbReference type="PANTHER" id="PTHR43163">
    <property type="entry name" value="DIPEPTIDE TRANSPORT SYSTEM PERMEASE PROTEIN DPPB-RELATED"/>
    <property type="match status" value="1"/>
</dbReference>
<gene>
    <name evidence="9" type="ORF">HB375_04410</name>
</gene>
<feature type="transmembrane region" description="Helical" evidence="7">
    <location>
        <begin position="9"/>
        <end position="30"/>
    </location>
</feature>
<dbReference type="InterPro" id="IPR045621">
    <property type="entry name" value="BPD_transp_1_N"/>
</dbReference>
<reference evidence="9 10" key="1">
    <citation type="submission" date="2020-03" db="EMBL/GenBank/DDBJ databases">
        <title>The genome sequence of Microvirga sp. c23x22.</title>
        <authorList>
            <person name="Zhang X."/>
        </authorList>
    </citation>
    <scope>NUCLEOTIDE SEQUENCE [LARGE SCALE GENOMIC DNA]</scope>
    <source>
        <strain evidence="10">c23x22</strain>
    </source>
</reference>
<evidence type="ECO:0000256" key="3">
    <source>
        <dbReference type="ARBA" id="ARBA00022475"/>
    </source>
</evidence>
<keyword evidence="10" id="KW-1185">Reference proteome</keyword>
<evidence type="ECO:0000256" key="1">
    <source>
        <dbReference type="ARBA" id="ARBA00004651"/>
    </source>
</evidence>
<comment type="caution">
    <text evidence="9">The sequence shown here is derived from an EMBL/GenBank/DDBJ whole genome shotgun (WGS) entry which is preliminary data.</text>
</comment>